<accession>A0A9D1THG1</accession>
<dbReference type="Gene3D" id="3.40.50.150">
    <property type="entry name" value="Vaccinia Virus protein VP39"/>
    <property type="match status" value="1"/>
</dbReference>
<dbReference type="PROSITE" id="PS50123">
    <property type="entry name" value="CHER"/>
    <property type="match status" value="1"/>
</dbReference>
<dbReference type="PANTHER" id="PTHR24422">
    <property type="entry name" value="CHEMOTAXIS PROTEIN METHYLTRANSFERASE"/>
    <property type="match status" value="1"/>
</dbReference>
<dbReference type="Pfam" id="PF03705">
    <property type="entry name" value="CheR_N"/>
    <property type="match status" value="1"/>
</dbReference>
<dbReference type="AlphaFoldDB" id="A0A9D1THG1"/>
<organism evidence="7 8">
    <name type="scientific">Candidatus Butyricicoccus avistercoris</name>
    <dbReference type="NCBI Taxonomy" id="2838518"/>
    <lineage>
        <taxon>Bacteria</taxon>
        <taxon>Bacillati</taxon>
        <taxon>Bacillota</taxon>
        <taxon>Clostridia</taxon>
        <taxon>Eubacteriales</taxon>
        <taxon>Butyricicoccaceae</taxon>
        <taxon>Butyricicoccus</taxon>
    </lineage>
</organism>
<reference evidence="7" key="1">
    <citation type="journal article" date="2021" name="PeerJ">
        <title>Extensive microbial diversity within the chicken gut microbiome revealed by metagenomics and culture.</title>
        <authorList>
            <person name="Gilroy R."/>
            <person name="Ravi A."/>
            <person name="Getino M."/>
            <person name="Pursley I."/>
            <person name="Horton D.L."/>
            <person name="Alikhan N.F."/>
            <person name="Baker D."/>
            <person name="Gharbi K."/>
            <person name="Hall N."/>
            <person name="Watson M."/>
            <person name="Adriaenssens E.M."/>
            <person name="Foster-Nyarko E."/>
            <person name="Jarju S."/>
            <person name="Secka A."/>
            <person name="Antonio M."/>
            <person name="Oren A."/>
            <person name="Chaudhuri R.R."/>
            <person name="La Ragione R."/>
            <person name="Hildebrand F."/>
            <person name="Pallen M.J."/>
        </authorList>
    </citation>
    <scope>NUCLEOTIDE SEQUENCE</scope>
    <source>
        <strain evidence="7">CHK193-4272</strain>
    </source>
</reference>
<evidence type="ECO:0000313" key="8">
    <source>
        <dbReference type="Proteomes" id="UP000886808"/>
    </source>
</evidence>
<dbReference type="EMBL" id="DXIE01000028">
    <property type="protein sequence ID" value="HIV62037.1"/>
    <property type="molecule type" value="Genomic_DNA"/>
</dbReference>
<comment type="caution">
    <text evidence="7">The sequence shown here is derived from an EMBL/GenBank/DDBJ whole genome shotgun (WGS) entry which is preliminary data.</text>
</comment>
<dbReference type="PANTHER" id="PTHR24422:SF19">
    <property type="entry name" value="CHEMOTAXIS PROTEIN METHYLTRANSFERASE"/>
    <property type="match status" value="1"/>
</dbReference>
<gene>
    <name evidence="7" type="ORF">H9746_04205</name>
</gene>
<dbReference type="Gene3D" id="1.10.155.10">
    <property type="entry name" value="Chemotaxis receptor methyltransferase CheR, N-terminal domain"/>
    <property type="match status" value="1"/>
</dbReference>
<evidence type="ECO:0000259" key="6">
    <source>
        <dbReference type="PROSITE" id="PS50123"/>
    </source>
</evidence>
<dbReference type="SUPFAM" id="SSF53335">
    <property type="entry name" value="S-adenosyl-L-methionine-dependent methyltransferases"/>
    <property type="match status" value="1"/>
</dbReference>
<proteinExistence type="predicted"/>
<dbReference type="InterPro" id="IPR026024">
    <property type="entry name" value="Chemotaxis_MeTrfase_CheR"/>
</dbReference>
<evidence type="ECO:0000313" key="7">
    <source>
        <dbReference type="EMBL" id="HIV62037.1"/>
    </source>
</evidence>
<dbReference type="GO" id="GO:0008983">
    <property type="term" value="F:protein-glutamate O-methyltransferase activity"/>
    <property type="evidence" value="ECO:0007669"/>
    <property type="project" value="UniProtKB-EC"/>
</dbReference>
<feature type="domain" description="CheR-type methyltransferase" evidence="6">
    <location>
        <begin position="1"/>
        <end position="269"/>
    </location>
</feature>
<dbReference type="InterPro" id="IPR029063">
    <property type="entry name" value="SAM-dependent_MTases_sf"/>
</dbReference>
<dbReference type="InterPro" id="IPR036804">
    <property type="entry name" value="CheR_N_sf"/>
</dbReference>
<dbReference type="SMART" id="SM00138">
    <property type="entry name" value="MeTrc"/>
    <property type="match status" value="1"/>
</dbReference>
<reference evidence="7" key="2">
    <citation type="submission" date="2021-04" db="EMBL/GenBank/DDBJ databases">
        <authorList>
            <person name="Gilroy R."/>
        </authorList>
    </citation>
    <scope>NUCLEOTIDE SEQUENCE</scope>
    <source>
        <strain evidence="7">CHK193-4272</strain>
    </source>
</reference>
<dbReference type="PRINTS" id="PR00996">
    <property type="entry name" value="CHERMTFRASE"/>
</dbReference>
<sequence length="269" mass="31577">MMQLSDSDFQRMARFMQDNYGINLTKKKQLINNRLSMSLASEGYESFTQFVDKLISKKDSSLIELVLSKLTTNYTYFMREKEHYDFFMNVVLPDISKKNENKKVLSIWSAGCSTGEEPYNLSMCLKEYFGVHANQWDTRVLATDISPRVLAHARNPSYEMPNDIPPSWKTKYFMKRNDGSGMYTVTPEIRKNVIFRTFNLMDPIRFKLDFDVIFCRNVMIYFDQPTKDALVQRFYNATKKGGYLMIGHSENLSKNCPYQMLRPATFQKR</sequence>
<dbReference type="Proteomes" id="UP000886808">
    <property type="component" value="Unassembled WGS sequence"/>
</dbReference>
<dbReference type="EC" id="2.1.1.80" evidence="2"/>
<dbReference type="Pfam" id="PF01739">
    <property type="entry name" value="CheR"/>
    <property type="match status" value="1"/>
</dbReference>
<dbReference type="CDD" id="cd02440">
    <property type="entry name" value="AdoMet_MTases"/>
    <property type="match status" value="1"/>
</dbReference>
<dbReference type="InterPro" id="IPR022642">
    <property type="entry name" value="CheR_C"/>
</dbReference>
<dbReference type="GO" id="GO:0032259">
    <property type="term" value="P:methylation"/>
    <property type="evidence" value="ECO:0007669"/>
    <property type="project" value="UniProtKB-KW"/>
</dbReference>
<evidence type="ECO:0000256" key="4">
    <source>
        <dbReference type="ARBA" id="ARBA00022679"/>
    </source>
</evidence>
<dbReference type="SUPFAM" id="SSF47757">
    <property type="entry name" value="Chemotaxis receptor methyltransferase CheR, N-terminal domain"/>
    <property type="match status" value="1"/>
</dbReference>
<name>A0A9D1THG1_9FIRM</name>
<dbReference type="InterPro" id="IPR000780">
    <property type="entry name" value="CheR_MeTrfase"/>
</dbReference>
<dbReference type="InterPro" id="IPR050903">
    <property type="entry name" value="Bact_Chemotaxis_MeTrfase"/>
</dbReference>
<evidence type="ECO:0000256" key="2">
    <source>
        <dbReference type="ARBA" id="ARBA00012534"/>
    </source>
</evidence>
<comment type="catalytic activity">
    <reaction evidence="1">
        <text>L-glutamyl-[protein] + S-adenosyl-L-methionine = [protein]-L-glutamate 5-O-methyl ester + S-adenosyl-L-homocysteine</text>
        <dbReference type="Rhea" id="RHEA:24452"/>
        <dbReference type="Rhea" id="RHEA-COMP:10208"/>
        <dbReference type="Rhea" id="RHEA-COMP:10311"/>
        <dbReference type="ChEBI" id="CHEBI:29973"/>
        <dbReference type="ChEBI" id="CHEBI:57856"/>
        <dbReference type="ChEBI" id="CHEBI:59789"/>
        <dbReference type="ChEBI" id="CHEBI:82795"/>
        <dbReference type="EC" id="2.1.1.80"/>
    </reaction>
</comment>
<keyword evidence="5" id="KW-0949">S-adenosyl-L-methionine</keyword>
<dbReference type="InterPro" id="IPR022641">
    <property type="entry name" value="CheR_N"/>
</dbReference>
<keyword evidence="4" id="KW-0808">Transferase</keyword>
<evidence type="ECO:0000256" key="1">
    <source>
        <dbReference type="ARBA" id="ARBA00001541"/>
    </source>
</evidence>
<evidence type="ECO:0000256" key="5">
    <source>
        <dbReference type="ARBA" id="ARBA00022691"/>
    </source>
</evidence>
<keyword evidence="3" id="KW-0489">Methyltransferase</keyword>
<evidence type="ECO:0000256" key="3">
    <source>
        <dbReference type="ARBA" id="ARBA00022603"/>
    </source>
</evidence>
<dbReference type="PIRSF" id="PIRSF000410">
    <property type="entry name" value="CheR"/>
    <property type="match status" value="1"/>
</dbReference>
<protein>
    <recommendedName>
        <fullName evidence="2">protein-glutamate O-methyltransferase</fullName>
        <ecNumber evidence="2">2.1.1.80</ecNumber>
    </recommendedName>
</protein>